<protein>
    <submittedName>
        <fullName evidence="3">Uncharacterized protein</fullName>
    </submittedName>
</protein>
<evidence type="ECO:0000256" key="2">
    <source>
        <dbReference type="SAM" id="Phobius"/>
    </source>
</evidence>
<keyword evidence="4" id="KW-1185">Reference proteome</keyword>
<feature type="transmembrane region" description="Helical" evidence="2">
    <location>
        <begin position="219"/>
        <end position="240"/>
    </location>
</feature>
<dbReference type="Proteomes" id="UP000070544">
    <property type="component" value="Unassembled WGS sequence"/>
</dbReference>
<feature type="compositionally biased region" description="Low complexity" evidence="1">
    <location>
        <begin position="347"/>
        <end position="356"/>
    </location>
</feature>
<gene>
    <name evidence="3" type="ORF">M427DRAFT_367643</name>
</gene>
<dbReference type="AlphaFoldDB" id="A0A139A9J5"/>
<keyword evidence="2" id="KW-1133">Transmembrane helix</keyword>
<organism evidence="3 4">
    <name type="scientific">Gonapodya prolifera (strain JEL478)</name>
    <name type="common">Monoblepharis prolifera</name>
    <dbReference type="NCBI Taxonomy" id="1344416"/>
    <lineage>
        <taxon>Eukaryota</taxon>
        <taxon>Fungi</taxon>
        <taxon>Fungi incertae sedis</taxon>
        <taxon>Chytridiomycota</taxon>
        <taxon>Chytridiomycota incertae sedis</taxon>
        <taxon>Monoblepharidomycetes</taxon>
        <taxon>Monoblepharidales</taxon>
        <taxon>Gonapodyaceae</taxon>
        <taxon>Gonapodya</taxon>
    </lineage>
</organism>
<sequence length="364" mass="39699">MPVYYNHINPDLPLFWRVLLSPFCGFPYGSLLGAPVVIYFARLFFSDILPPHMIPATNPSLLPNLPVLLTTIFLVAYSEIPFLLAIAKAIFGPYHEMFLHPANGFPLGSTVGVWVFTALARPLFEQALGKKADGTLAAANKAAREGLTEMLSVYIVSCATGSYFSANFPLPFVQRILLHPLLSFPYGSLLLTPTINRFARVFFPLVLPFDTVPKEDPGLFPHIPIALATYILLLVPEVPLLKSAGALVFGSYDWLILDPGNGYVIGFTVGVWISVWLARRLLIAPTFKTAERAEEPSIRVAKLSSDRATNGAGPQKRRPFEADSDQGPGEKVPLFAFPTAPSEGTQSSKSAQSKPGKSGKKGKR</sequence>
<dbReference type="EMBL" id="KQ965777">
    <property type="protein sequence ID" value="KXS13470.1"/>
    <property type="molecule type" value="Genomic_DNA"/>
</dbReference>
<dbReference type="OrthoDB" id="10546769at2759"/>
<evidence type="ECO:0000313" key="4">
    <source>
        <dbReference type="Proteomes" id="UP000070544"/>
    </source>
</evidence>
<evidence type="ECO:0000313" key="3">
    <source>
        <dbReference type="EMBL" id="KXS13470.1"/>
    </source>
</evidence>
<feature type="transmembrane region" description="Helical" evidence="2">
    <location>
        <begin position="65"/>
        <end position="91"/>
    </location>
</feature>
<keyword evidence="2" id="KW-0472">Membrane</keyword>
<accession>A0A139A9J5</accession>
<name>A0A139A9J5_GONPJ</name>
<proteinExistence type="predicted"/>
<evidence type="ECO:0000256" key="1">
    <source>
        <dbReference type="SAM" id="MobiDB-lite"/>
    </source>
</evidence>
<feature type="transmembrane region" description="Helical" evidence="2">
    <location>
        <begin position="260"/>
        <end position="278"/>
    </location>
</feature>
<reference evidence="3 4" key="1">
    <citation type="journal article" date="2015" name="Genome Biol. Evol.">
        <title>Phylogenomic analyses indicate that early fungi evolved digesting cell walls of algal ancestors of land plants.</title>
        <authorList>
            <person name="Chang Y."/>
            <person name="Wang S."/>
            <person name="Sekimoto S."/>
            <person name="Aerts A.L."/>
            <person name="Choi C."/>
            <person name="Clum A."/>
            <person name="LaButti K.M."/>
            <person name="Lindquist E.A."/>
            <person name="Yee Ngan C."/>
            <person name="Ohm R.A."/>
            <person name="Salamov A.A."/>
            <person name="Grigoriev I.V."/>
            <person name="Spatafora J.W."/>
            <person name="Berbee M.L."/>
        </authorList>
    </citation>
    <scope>NUCLEOTIDE SEQUENCE [LARGE SCALE GENOMIC DNA]</scope>
    <source>
        <strain evidence="3 4">JEL478</strain>
    </source>
</reference>
<feature type="region of interest" description="Disordered" evidence="1">
    <location>
        <begin position="301"/>
        <end position="364"/>
    </location>
</feature>
<feature type="transmembrane region" description="Helical" evidence="2">
    <location>
        <begin position="103"/>
        <end position="124"/>
    </location>
</feature>
<feature type="transmembrane region" description="Helical" evidence="2">
    <location>
        <begin position="20"/>
        <end position="45"/>
    </location>
</feature>
<keyword evidence="2" id="KW-0812">Transmembrane</keyword>